<feature type="transmembrane region" description="Helical" evidence="2">
    <location>
        <begin position="255"/>
        <end position="275"/>
    </location>
</feature>
<feature type="transmembrane region" description="Helical" evidence="2">
    <location>
        <begin position="176"/>
        <end position="197"/>
    </location>
</feature>
<reference evidence="5" key="1">
    <citation type="journal article" date="2019" name="Int. J. Syst. Evol. Microbiol.">
        <title>The Global Catalogue of Microorganisms (GCM) 10K type strain sequencing project: providing services to taxonomists for standard genome sequencing and annotation.</title>
        <authorList>
            <consortium name="The Broad Institute Genomics Platform"/>
            <consortium name="The Broad Institute Genome Sequencing Center for Infectious Disease"/>
            <person name="Wu L."/>
            <person name="Ma J."/>
        </authorList>
    </citation>
    <scope>NUCLEOTIDE SEQUENCE [LARGE SCALE GENOMIC DNA]</scope>
    <source>
        <strain evidence="5">CCUG 47105</strain>
    </source>
</reference>
<dbReference type="RefSeq" id="WP_204807953.1">
    <property type="nucleotide sequence ID" value="NZ_BAAAIY010000003.1"/>
</dbReference>
<evidence type="ECO:0000256" key="1">
    <source>
        <dbReference type="SAM" id="MobiDB-lite"/>
    </source>
</evidence>
<feature type="transmembrane region" description="Helical" evidence="2">
    <location>
        <begin position="368"/>
        <end position="393"/>
    </location>
</feature>
<feature type="transmembrane region" description="Helical" evidence="2">
    <location>
        <begin position="335"/>
        <end position="356"/>
    </location>
</feature>
<evidence type="ECO:0000313" key="5">
    <source>
        <dbReference type="Proteomes" id="UP001596305"/>
    </source>
</evidence>
<dbReference type="EMBL" id="JBHSTM010000003">
    <property type="protein sequence ID" value="MFC6424140.1"/>
    <property type="molecule type" value="Genomic_DNA"/>
</dbReference>
<dbReference type="Pfam" id="PF19830">
    <property type="entry name" value="DUF6311"/>
    <property type="match status" value="1"/>
</dbReference>
<keyword evidence="2" id="KW-0472">Membrane</keyword>
<feature type="domain" description="DUF6311" evidence="3">
    <location>
        <begin position="107"/>
        <end position="444"/>
    </location>
</feature>
<accession>A0ABW1XAU9</accession>
<organism evidence="4 5">
    <name type="scientific">Oerskovia paurometabola</name>
    <dbReference type="NCBI Taxonomy" id="162170"/>
    <lineage>
        <taxon>Bacteria</taxon>
        <taxon>Bacillati</taxon>
        <taxon>Actinomycetota</taxon>
        <taxon>Actinomycetes</taxon>
        <taxon>Micrococcales</taxon>
        <taxon>Cellulomonadaceae</taxon>
        <taxon>Oerskovia</taxon>
    </lineage>
</organism>
<feature type="transmembrane region" description="Helical" evidence="2">
    <location>
        <begin position="34"/>
        <end position="51"/>
    </location>
</feature>
<sequence>MSTVVDGQPSAPEAARTTAPRPPWWSRALEHASLPYLVSAAFTLLVALWTYRPWAFKGAIASPHGDALAFHAWVQATIEDGWYENASRLSAPFAQNSHTYTVTDEFLFAFIGKVLGPLTGSAGAAVTWYVVLCFPVAALFAVGAARYLRIGRLAALVPGILFPLLPDHFLRAGGHFSLSSTWAISLGMIVALSLVVAPRATGRRRTWFQVAMLVSCLVIGLTNAYYATFIAMIVAVAAVGGAMAARSWRILWTGLARCAVLIGSVVVAMVVDAIYSPDPYGYSSFEITRSQADAEIYGGKIFAMLLPAAAHRFEAFRALRNSYDATFPNPAETPALGLVSAVGFVALVVWAILLFFRRRPDVADSRLRILAGLLWMSLLAYSVGGLGSIWSFLLDGGGIRVWSRMHVVIGLIVLLAIAITLDRLRKRWWRAAAVGLVLVVGVVDQTTPLARPDPVSALALRDDVTSFTSQVEDRAGDDAMVFQLPQVNFPVPQFDPSPATIYDGFLPYLYSTDSRWSFGGLEGDPTVDWQQWLTARPFEQQVPLLRAAGFSGISLDTAALTTQPLLRDQVRAVLGEPTFTSDSGRWEYYELSDDVLASCPAGVIEEMGDLAVRPPMLYPGDGIDVLPGVRSNDEGDAQLRIVTLREGGWDDVSTSFSVGTADVRLEITFPDGSTQTVEPNTTETITWSGPVSEAETPIDIRRLDGTGVYGLGGLVATAVPSAAVAECQPALVAVPEDEAALVPAG</sequence>
<feature type="transmembrane region" description="Helical" evidence="2">
    <location>
        <begin position="405"/>
        <end position="421"/>
    </location>
</feature>
<protein>
    <recommendedName>
        <fullName evidence="3">DUF6311 domain-containing protein</fullName>
    </recommendedName>
</protein>
<keyword evidence="2" id="KW-0812">Transmembrane</keyword>
<evidence type="ECO:0000313" key="4">
    <source>
        <dbReference type="EMBL" id="MFC6424140.1"/>
    </source>
</evidence>
<keyword evidence="2" id="KW-1133">Transmembrane helix</keyword>
<proteinExistence type="predicted"/>
<feature type="region of interest" description="Disordered" evidence="1">
    <location>
        <begin position="1"/>
        <end position="20"/>
    </location>
</feature>
<feature type="transmembrane region" description="Helical" evidence="2">
    <location>
        <begin position="229"/>
        <end position="248"/>
    </location>
</feature>
<dbReference type="InterPro" id="IPR046278">
    <property type="entry name" value="DUF6311"/>
</dbReference>
<evidence type="ECO:0000256" key="2">
    <source>
        <dbReference type="SAM" id="Phobius"/>
    </source>
</evidence>
<feature type="transmembrane region" description="Helical" evidence="2">
    <location>
        <begin position="126"/>
        <end position="148"/>
    </location>
</feature>
<comment type="caution">
    <text evidence="4">The sequence shown here is derived from an EMBL/GenBank/DDBJ whole genome shotgun (WGS) entry which is preliminary data.</text>
</comment>
<gene>
    <name evidence="4" type="ORF">ACFP71_04835</name>
</gene>
<keyword evidence="5" id="KW-1185">Reference proteome</keyword>
<dbReference type="Proteomes" id="UP001596305">
    <property type="component" value="Unassembled WGS sequence"/>
</dbReference>
<name>A0ABW1XAU9_9CELL</name>
<evidence type="ECO:0000259" key="3">
    <source>
        <dbReference type="Pfam" id="PF19830"/>
    </source>
</evidence>